<dbReference type="Proteomes" id="UP000327013">
    <property type="component" value="Unassembled WGS sequence"/>
</dbReference>
<keyword evidence="3" id="KW-1185">Reference proteome</keyword>
<feature type="region of interest" description="Disordered" evidence="1">
    <location>
        <begin position="1"/>
        <end position="44"/>
    </location>
</feature>
<gene>
    <name evidence="2" type="ORF">FH972_025396</name>
</gene>
<sequence>MDTGSRVSRSSDSFGDSSSSAGSIAPFSGPAYNGSSDEVNSRAPQDIRAELSGLKLVLASREYTLVERSNQLSRMMGELDLKDHQLALINRQVQLRDHRIAELEQS</sequence>
<evidence type="ECO:0000313" key="2">
    <source>
        <dbReference type="EMBL" id="KAB8500219.1"/>
    </source>
</evidence>
<name>A0A5N6L0W3_9ROSI</name>
<accession>A0A5N6L0W3</accession>
<feature type="compositionally biased region" description="Low complexity" evidence="1">
    <location>
        <begin position="1"/>
        <end position="30"/>
    </location>
</feature>
<protein>
    <submittedName>
        <fullName evidence="2">Uncharacterized protein</fullName>
    </submittedName>
</protein>
<organism evidence="2 3">
    <name type="scientific">Carpinus fangiana</name>
    <dbReference type="NCBI Taxonomy" id="176857"/>
    <lineage>
        <taxon>Eukaryota</taxon>
        <taxon>Viridiplantae</taxon>
        <taxon>Streptophyta</taxon>
        <taxon>Embryophyta</taxon>
        <taxon>Tracheophyta</taxon>
        <taxon>Spermatophyta</taxon>
        <taxon>Magnoliopsida</taxon>
        <taxon>eudicotyledons</taxon>
        <taxon>Gunneridae</taxon>
        <taxon>Pentapetalae</taxon>
        <taxon>rosids</taxon>
        <taxon>fabids</taxon>
        <taxon>Fagales</taxon>
        <taxon>Betulaceae</taxon>
        <taxon>Carpinus</taxon>
    </lineage>
</organism>
<comment type="caution">
    <text evidence="2">The sequence shown here is derived from an EMBL/GenBank/DDBJ whole genome shotgun (WGS) entry which is preliminary data.</text>
</comment>
<evidence type="ECO:0000256" key="1">
    <source>
        <dbReference type="SAM" id="MobiDB-lite"/>
    </source>
</evidence>
<dbReference type="EMBL" id="VIBQ01000050">
    <property type="protein sequence ID" value="KAB8500219.1"/>
    <property type="molecule type" value="Genomic_DNA"/>
</dbReference>
<dbReference type="AlphaFoldDB" id="A0A5N6L0W3"/>
<reference evidence="2 3" key="1">
    <citation type="submission" date="2019-06" db="EMBL/GenBank/DDBJ databases">
        <title>A chromosomal-level reference genome of Carpinus fangiana (Coryloideae, Betulaceae).</title>
        <authorList>
            <person name="Yang X."/>
            <person name="Wang Z."/>
            <person name="Zhang L."/>
            <person name="Hao G."/>
            <person name="Liu J."/>
            <person name="Yang Y."/>
        </authorList>
    </citation>
    <scope>NUCLEOTIDE SEQUENCE [LARGE SCALE GENOMIC DNA]</scope>
    <source>
        <strain evidence="2">Cfa_2016G</strain>
        <tissue evidence="2">Leaf</tissue>
    </source>
</reference>
<evidence type="ECO:0000313" key="3">
    <source>
        <dbReference type="Proteomes" id="UP000327013"/>
    </source>
</evidence>
<proteinExistence type="predicted"/>